<dbReference type="Proteomes" id="UP000195667">
    <property type="component" value="Unassembled WGS sequence"/>
</dbReference>
<dbReference type="AlphaFoldDB" id="A0A1R4H860"/>
<accession>A0A1R4H860</accession>
<dbReference type="Pfam" id="PF14103">
    <property type="entry name" value="DUF4276"/>
    <property type="match status" value="1"/>
</dbReference>
<evidence type="ECO:0008006" key="3">
    <source>
        <dbReference type="Google" id="ProtNLM"/>
    </source>
</evidence>
<reference evidence="2" key="1">
    <citation type="submission" date="2017-02" db="EMBL/GenBank/DDBJ databases">
        <authorList>
            <person name="Daims H."/>
        </authorList>
    </citation>
    <scope>NUCLEOTIDE SEQUENCE [LARGE SCALE GENOMIC DNA]</scope>
</reference>
<name>A0A1R4H860_9GAMM</name>
<protein>
    <recommendedName>
        <fullName evidence="3">DUF4276 family protein</fullName>
    </recommendedName>
</protein>
<dbReference type="InterPro" id="IPR025455">
    <property type="entry name" value="DUF4276"/>
</dbReference>
<evidence type="ECO:0000313" key="2">
    <source>
        <dbReference type="Proteomes" id="UP000195667"/>
    </source>
</evidence>
<organism evidence="1 2">
    <name type="scientific">Crenothrix polyspora</name>
    <dbReference type="NCBI Taxonomy" id="360316"/>
    <lineage>
        <taxon>Bacteria</taxon>
        <taxon>Pseudomonadati</taxon>
        <taxon>Pseudomonadota</taxon>
        <taxon>Gammaproteobacteria</taxon>
        <taxon>Methylococcales</taxon>
        <taxon>Crenotrichaceae</taxon>
        <taxon>Crenothrix</taxon>
    </lineage>
</organism>
<sequence length="212" mass="23782">MHFEILVEDQSGKIALDILVPKIISENDTFKVISYKGIGRIPVKMGNSIDASKRILLNNLPKLLTGYGKSWKSYDSVVFVVCDLDDKCLENFRNELISLLNNCNPRPETRFCIAIEEGEAWFLGDILAIKRAYPKAKDGELNSYVNDSICGTWEKLANAVYKGGSQKLSSLGWKVVGTEKSAWAENITPHMDLENNASPSFNYFLGKIRELI</sequence>
<evidence type="ECO:0000313" key="1">
    <source>
        <dbReference type="EMBL" id="SJM92423.1"/>
    </source>
</evidence>
<keyword evidence="2" id="KW-1185">Reference proteome</keyword>
<dbReference type="RefSeq" id="WP_176371064.1">
    <property type="nucleotide sequence ID" value="NZ_FUKI01000102.1"/>
</dbReference>
<proteinExistence type="predicted"/>
<dbReference type="EMBL" id="FUKI01000102">
    <property type="protein sequence ID" value="SJM92423.1"/>
    <property type="molecule type" value="Genomic_DNA"/>
</dbReference>
<gene>
    <name evidence="1" type="ORF">CRENPOLYSF1_280018</name>
</gene>